<dbReference type="AlphaFoldDB" id="A0AAD6YCM6"/>
<name>A0AAD6YCM6_9AGAR</name>
<proteinExistence type="predicted"/>
<evidence type="ECO:0000313" key="1">
    <source>
        <dbReference type="EMBL" id="KAJ7209250.1"/>
    </source>
</evidence>
<dbReference type="GO" id="GO:0020037">
    <property type="term" value="F:heme binding"/>
    <property type="evidence" value="ECO:0007669"/>
    <property type="project" value="InterPro"/>
</dbReference>
<keyword evidence="2" id="KW-1185">Reference proteome</keyword>
<protein>
    <recommendedName>
        <fullName evidence="3">Cytochrome P450</fullName>
    </recommendedName>
</protein>
<dbReference type="Gene3D" id="1.10.630.10">
    <property type="entry name" value="Cytochrome P450"/>
    <property type="match status" value="1"/>
</dbReference>
<dbReference type="InterPro" id="IPR036396">
    <property type="entry name" value="Cyt_P450_sf"/>
</dbReference>
<evidence type="ECO:0000313" key="2">
    <source>
        <dbReference type="Proteomes" id="UP001219525"/>
    </source>
</evidence>
<gene>
    <name evidence="1" type="ORF">GGX14DRAFT_632497</name>
</gene>
<accession>A0AAD6YCM6</accession>
<dbReference type="SUPFAM" id="SSF48264">
    <property type="entry name" value="Cytochrome P450"/>
    <property type="match status" value="1"/>
</dbReference>
<comment type="caution">
    <text evidence="1">The sequence shown here is derived from an EMBL/GenBank/DDBJ whole genome shotgun (WGS) entry which is preliminary data.</text>
</comment>
<reference evidence="1" key="1">
    <citation type="submission" date="2023-03" db="EMBL/GenBank/DDBJ databases">
        <title>Massive genome expansion in bonnet fungi (Mycena s.s.) driven by repeated elements and novel gene families across ecological guilds.</title>
        <authorList>
            <consortium name="Lawrence Berkeley National Laboratory"/>
            <person name="Harder C.B."/>
            <person name="Miyauchi S."/>
            <person name="Viragh M."/>
            <person name="Kuo A."/>
            <person name="Thoen E."/>
            <person name="Andreopoulos B."/>
            <person name="Lu D."/>
            <person name="Skrede I."/>
            <person name="Drula E."/>
            <person name="Henrissat B."/>
            <person name="Morin E."/>
            <person name="Kohler A."/>
            <person name="Barry K."/>
            <person name="LaButti K."/>
            <person name="Morin E."/>
            <person name="Salamov A."/>
            <person name="Lipzen A."/>
            <person name="Mereny Z."/>
            <person name="Hegedus B."/>
            <person name="Baldrian P."/>
            <person name="Stursova M."/>
            <person name="Weitz H."/>
            <person name="Taylor A."/>
            <person name="Grigoriev I.V."/>
            <person name="Nagy L.G."/>
            <person name="Martin F."/>
            <person name="Kauserud H."/>
        </authorList>
    </citation>
    <scope>NUCLEOTIDE SEQUENCE</scope>
    <source>
        <strain evidence="1">9144</strain>
    </source>
</reference>
<dbReference type="GO" id="GO:0005506">
    <property type="term" value="F:iron ion binding"/>
    <property type="evidence" value="ECO:0007669"/>
    <property type="project" value="InterPro"/>
</dbReference>
<sequence length="160" mass="18244">MSCSVHAPEMRWFTKKARHRPPGSVVGDPRRYYQRSNCAMLLIISCTGEDHRQLRASLNLAFTAAAVRQYKPVFVKVAHSITDQLENYDVFSIDMCPLSLSFVKCRYSQINKRRQLTASQPASQVLFDTIAASAQLPQWLLHQAIHLPTRTFGALRARLR</sequence>
<dbReference type="Proteomes" id="UP001219525">
    <property type="component" value="Unassembled WGS sequence"/>
</dbReference>
<dbReference type="GO" id="GO:0004497">
    <property type="term" value="F:monooxygenase activity"/>
    <property type="evidence" value="ECO:0007669"/>
    <property type="project" value="InterPro"/>
</dbReference>
<dbReference type="EMBL" id="JARJCW010000031">
    <property type="protein sequence ID" value="KAJ7209250.1"/>
    <property type="molecule type" value="Genomic_DNA"/>
</dbReference>
<dbReference type="GO" id="GO:0016705">
    <property type="term" value="F:oxidoreductase activity, acting on paired donors, with incorporation or reduction of molecular oxygen"/>
    <property type="evidence" value="ECO:0007669"/>
    <property type="project" value="InterPro"/>
</dbReference>
<organism evidence="1 2">
    <name type="scientific">Mycena pura</name>
    <dbReference type="NCBI Taxonomy" id="153505"/>
    <lineage>
        <taxon>Eukaryota</taxon>
        <taxon>Fungi</taxon>
        <taxon>Dikarya</taxon>
        <taxon>Basidiomycota</taxon>
        <taxon>Agaricomycotina</taxon>
        <taxon>Agaricomycetes</taxon>
        <taxon>Agaricomycetidae</taxon>
        <taxon>Agaricales</taxon>
        <taxon>Marasmiineae</taxon>
        <taxon>Mycenaceae</taxon>
        <taxon>Mycena</taxon>
    </lineage>
</organism>
<evidence type="ECO:0008006" key="3">
    <source>
        <dbReference type="Google" id="ProtNLM"/>
    </source>
</evidence>